<dbReference type="Proteomes" id="UP001324993">
    <property type="component" value="Chromosome"/>
</dbReference>
<dbReference type="PANTHER" id="PTHR33988:SF2">
    <property type="entry name" value="ENDORIBONUCLEASE MAZF"/>
    <property type="match status" value="1"/>
</dbReference>
<evidence type="ECO:0000313" key="2">
    <source>
        <dbReference type="Proteomes" id="UP001324993"/>
    </source>
</evidence>
<dbReference type="Gene3D" id="2.30.30.110">
    <property type="match status" value="1"/>
</dbReference>
<proteinExistence type="predicted"/>
<dbReference type="InterPro" id="IPR003477">
    <property type="entry name" value="PemK-like"/>
</dbReference>
<reference evidence="1 2" key="1">
    <citation type="submission" date="2023-11" db="EMBL/GenBank/DDBJ databases">
        <title>Coraliomargarita sp. nov., isolated from marine algae.</title>
        <authorList>
            <person name="Lee J.K."/>
            <person name="Baek J.H."/>
            <person name="Kim J.M."/>
            <person name="Choi D.G."/>
            <person name="Jeon C.O."/>
        </authorList>
    </citation>
    <scope>NUCLEOTIDE SEQUENCE [LARGE SCALE GENOMIC DNA]</scope>
    <source>
        <strain evidence="1 2">J2-16</strain>
    </source>
</reference>
<keyword evidence="1" id="KW-0378">Hydrolase</keyword>
<organism evidence="1 2">
    <name type="scientific">Coraliomargarita algicola</name>
    <dbReference type="NCBI Taxonomy" id="3092156"/>
    <lineage>
        <taxon>Bacteria</taxon>
        <taxon>Pseudomonadati</taxon>
        <taxon>Verrucomicrobiota</taxon>
        <taxon>Opitutia</taxon>
        <taxon>Puniceicoccales</taxon>
        <taxon>Coraliomargaritaceae</taxon>
        <taxon>Coraliomargarita</taxon>
    </lineage>
</organism>
<dbReference type="PANTHER" id="PTHR33988">
    <property type="entry name" value="ENDORIBONUCLEASE MAZF-RELATED"/>
    <property type="match status" value="1"/>
</dbReference>
<protein>
    <submittedName>
        <fullName evidence="1">Type II toxin-antitoxin system PemK/MazF family toxin</fullName>
        <ecNumber evidence="1">3.1.-.-</ecNumber>
    </submittedName>
</protein>
<gene>
    <name evidence="1" type="ORF">SH580_12245</name>
</gene>
<keyword evidence="2" id="KW-1185">Reference proteome</keyword>
<dbReference type="InterPro" id="IPR011067">
    <property type="entry name" value="Plasmid_toxin/cell-grow_inhib"/>
</dbReference>
<dbReference type="GO" id="GO:0016787">
    <property type="term" value="F:hydrolase activity"/>
    <property type="evidence" value="ECO:0007669"/>
    <property type="project" value="UniProtKB-KW"/>
</dbReference>
<dbReference type="RefSeq" id="WP_319831148.1">
    <property type="nucleotide sequence ID" value="NZ_CP138858.1"/>
</dbReference>
<dbReference type="EC" id="3.1.-.-" evidence="1"/>
<dbReference type="SUPFAM" id="SSF50118">
    <property type="entry name" value="Cell growth inhibitor/plasmid maintenance toxic component"/>
    <property type="match status" value="1"/>
</dbReference>
<dbReference type="Pfam" id="PF02452">
    <property type="entry name" value="PemK_toxin"/>
    <property type="match status" value="1"/>
</dbReference>
<name>A0ABZ0RMN7_9BACT</name>
<accession>A0ABZ0RMN7</accession>
<dbReference type="EMBL" id="CP138858">
    <property type="protein sequence ID" value="WPJ94204.1"/>
    <property type="molecule type" value="Genomic_DNA"/>
</dbReference>
<evidence type="ECO:0000313" key="1">
    <source>
        <dbReference type="EMBL" id="WPJ94204.1"/>
    </source>
</evidence>
<sequence length="112" mass="11996">MDVKRGDVVTCVIAGDYGKPRPALVLQSNLYNRTHASVVVLPITSHCIDAPLFRISLSPGKGNGLKLPSQIMVDKLSALRRDRLGQRIGHVSPAVLARVESALVGFLDLPAS</sequence>